<feature type="non-terminal residue" evidence="1">
    <location>
        <position position="1"/>
    </location>
</feature>
<dbReference type="Proteomes" id="UP000054217">
    <property type="component" value="Unassembled WGS sequence"/>
</dbReference>
<proteinExistence type="predicted"/>
<dbReference type="EMBL" id="KN832009">
    <property type="protein sequence ID" value="KIN99020.1"/>
    <property type="molecule type" value="Genomic_DNA"/>
</dbReference>
<dbReference type="InParanoid" id="A0A0C3NUA1"/>
<organism evidence="1 2">
    <name type="scientific">Pisolithus tinctorius Marx 270</name>
    <dbReference type="NCBI Taxonomy" id="870435"/>
    <lineage>
        <taxon>Eukaryota</taxon>
        <taxon>Fungi</taxon>
        <taxon>Dikarya</taxon>
        <taxon>Basidiomycota</taxon>
        <taxon>Agaricomycotina</taxon>
        <taxon>Agaricomycetes</taxon>
        <taxon>Agaricomycetidae</taxon>
        <taxon>Boletales</taxon>
        <taxon>Sclerodermatineae</taxon>
        <taxon>Pisolithaceae</taxon>
        <taxon>Pisolithus</taxon>
    </lineage>
</organism>
<reference evidence="1 2" key="1">
    <citation type="submission" date="2014-04" db="EMBL/GenBank/DDBJ databases">
        <authorList>
            <consortium name="DOE Joint Genome Institute"/>
            <person name="Kuo A."/>
            <person name="Kohler A."/>
            <person name="Costa M.D."/>
            <person name="Nagy L.G."/>
            <person name="Floudas D."/>
            <person name="Copeland A."/>
            <person name="Barry K.W."/>
            <person name="Cichocki N."/>
            <person name="Veneault-Fourrey C."/>
            <person name="LaButti K."/>
            <person name="Lindquist E.A."/>
            <person name="Lipzen A."/>
            <person name="Lundell T."/>
            <person name="Morin E."/>
            <person name="Murat C."/>
            <person name="Sun H."/>
            <person name="Tunlid A."/>
            <person name="Henrissat B."/>
            <person name="Grigoriev I.V."/>
            <person name="Hibbett D.S."/>
            <person name="Martin F."/>
            <person name="Nordberg H.P."/>
            <person name="Cantor M.N."/>
            <person name="Hua S.X."/>
        </authorList>
    </citation>
    <scope>NUCLEOTIDE SEQUENCE [LARGE SCALE GENOMIC DNA]</scope>
    <source>
        <strain evidence="1 2">Marx 270</strain>
    </source>
</reference>
<gene>
    <name evidence="1" type="ORF">M404DRAFT_156333</name>
</gene>
<evidence type="ECO:0008006" key="3">
    <source>
        <dbReference type="Google" id="ProtNLM"/>
    </source>
</evidence>
<evidence type="ECO:0000313" key="2">
    <source>
        <dbReference type="Proteomes" id="UP000054217"/>
    </source>
</evidence>
<protein>
    <recommendedName>
        <fullName evidence="3">DDE Tnp4 domain-containing protein</fullName>
    </recommendedName>
</protein>
<name>A0A0C3NUA1_PISTI</name>
<keyword evidence="2" id="KW-1185">Reference proteome</keyword>
<dbReference type="HOGENOM" id="CLU_040082_4_0_1"/>
<accession>A0A0C3NUA1</accession>
<reference evidence="2" key="2">
    <citation type="submission" date="2015-01" db="EMBL/GenBank/DDBJ databases">
        <title>Evolutionary Origins and Diversification of the Mycorrhizal Mutualists.</title>
        <authorList>
            <consortium name="DOE Joint Genome Institute"/>
            <consortium name="Mycorrhizal Genomics Consortium"/>
            <person name="Kohler A."/>
            <person name="Kuo A."/>
            <person name="Nagy L.G."/>
            <person name="Floudas D."/>
            <person name="Copeland A."/>
            <person name="Barry K.W."/>
            <person name="Cichocki N."/>
            <person name="Veneault-Fourrey C."/>
            <person name="LaButti K."/>
            <person name="Lindquist E.A."/>
            <person name="Lipzen A."/>
            <person name="Lundell T."/>
            <person name="Morin E."/>
            <person name="Murat C."/>
            <person name="Riley R."/>
            <person name="Ohm R."/>
            <person name="Sun H."/>
            <person name="Tunlid A."/>
            <person name="Henrissat B."/>
            <person name="Grigoriev I.V."/>
            <person name="Hibbett D.S."/>
            <person name="Martin F."/>
        </authorList>
    </citation>
    <scope>NUCLEOTIDE SEQUENCE [LARGE SCALE GENOMIC DNA]</scope>
    <source>
        <strain evidence="2">Marx 270</strain>
    </source>
</reference>
<sequence length="75" mass="8394">ILLLAPEYDINVQAQIPMALCALHNFICTHDQSGKGTGDLMSDEDEEGDLQVMGHATGVEEDLFMHRMWDIAMEM</sequence>
<dbReference type="AlphaFoldDB" id="A0A0C3NUA1"/>
<evidence type="ECO:0000313" key="1">
    <source>
        <dbReference type="EMBL" id="KIN99020.1"/>
    </source>
</evidence>
<dbReference type="OrthoDB" id="2691075at2759"/>